<dbReference type="PANTHER" id="PTHR24171:SF8">
    <property type="entry name" value="BRCA1-ASSOCIATED RING DOMAIN PROTEIN 1"/>
    <property type="match status" value="1"/>
</dbReference>
<dbReference type="SMART" id="SM00248">
    <property type="entry name" value="ANK"/>
    <property type="match status" value="5"/>
</dbReference>
<proteinExistence type="predicted"/>
<dbReference type="RefSeq" id="WP_027243163.1">
    <property type="nucleotide sequence ID" value="NZ_CP012508.1"/>
</dbReference>
<name>A0A1L6TBX8_PISSA</name>
<dbReference type="Gene3D" id="1.25.40.20">
    <property type="entry name" value="Ankyrin repeat-containing domain"/>
    <property type="match status" value="2"/>
</dbReference>
<reference evidence="3 4" key="1">
    <citation type="journal article" date="2014" name="Genome Announc.">
        <title>Comparative Genome Analysis of Two Isolates of the Fish Pathogen Piscirickettsia salmonis from Different Hosts Reveals Major Differences in Virulence-Associated Secretion Systems.</title>
        <authorList>
            <person name="Bohle H."/>
            <person name="Henriquez P."/>
            <person name="Grothusen H."/>
            <person name="Navas E."/>
            <person name="Sandoval A."/>
            <person name="Bustamante F."/>
            <person name="Bustos P."/>
            <person name="Mancilla M."/>
        </authorList>
    </citation>
    <scope>NUCLEOTIDE SEQUENCE [LARGE SCALE GENOMIC DNA]</scope>
    <source>
        <strain evidence="4">B1-32597</strain>
    </source>
</reference>
<dbReference type="OrthoDB" id="5621598at2"/>
<dbReference type="PANTHER" id="PTHR24171">
    <property type="entry name" value="ANKYRIN REPEAT DOMAIN-CONTAINING PROTEIN 39-RELATED"/>
    <property type="match status" value="1"/>
</dbReference>
<keyword evidence="2" id="KW-0040">ANK repeat</keyword>
<dbReference type="AlphaFoldDB" id="A0A1L6TBX8"/>
<evidence type="ECO:0000256" key="1">
    <source>
        <dbReference type="ARBA" id="ARBA00022737"/>
    </source>
</evidence>
<dbReference type="Pfam" id="PF12796">
    <property type="entry name" value="Ank_2"/>
    <property type="match status" value="2"/>
</dbReference>
<dbReference type="PROSITE" id="PS50088">
    <property type="entry name" value="ANK_REPEAT"/>
    <property type="match status" value="2"/>
</dbReference>
<dbReference type="PROSITE" id="PS50297">
    <property type="entry name" value="ANK_REP_REGION"/>
    <property type="match status" value="2"/>
</dbReference>
<dbReference type="InterPro" id="IPR036770">
    <property type="entry name" value="Ankyrin_rpt-contain_sf"/>
</dbReference>
<dbReference type="GO" id="GO:0085020">
    <property type="term" value="P:protein K6-linked ubiquitination"/>
    <property type="evidence" value="ECO:0007669"/>
    <property type="project" value="TreeGrafter"/>
</dbReference>
<dbReference type="Proteomes" id="UP000029558">
    <property type="component" value="Chromosome"/>
</dbReference>
<dbReference type="InterPro" id="IPR002110">
    <property type="entry name" value="Ankyrin_rpt"/>
</dbReference>
<organism evidence="3 4">
    <name type="scientific">Piscirickettsia salmonis</name>
    <dbReference type="NCBI Taxonomy" id="1238"/>
    <lineage>
        <taxon>Bacteria</taxon>
        <taxon>Pseudomonadati</taxon>
        <taxon>Pseudomonadota</taxon>
        <taxon>Gammaproteobacteria</taxon>
        <taxon>Thiotrichales</taxon>
        <taxon>Piscirickettsiaceae</taxon>
        <taxon>Piscirickettsia</taxon>
    </lineage>
</organism>
<evidence type="ECO:0000313" key="4">
    <source>
        <dbReference type="Proteomes" id="UP000029558"/>
    </source>
</evidence>
<protein>
    <submittedName>
        <fullName evidence="3">Ankyrin</fullName>
    </submittedName>
</protein>
<dbReference type="EMBL" id="CP012508">
    <property type="protein sequence ID" value="ALB22740.1"/>
    <property type="molecule type" value="Genomic_DNA"/>
</dbReference>
<dbReference type="SUPFAM" id="SSF48403">
    <property type="entry name" value="Ankyrin repeat"/>
    <property type="match status" value="1"/>
</dbReference>
<keyword evidence="1" id="KW-0677">Repeat</keyword>
<evidence type="ECO:0000256" key="2">
    <source>
        <dbReference type="ARBA" id="ARBA00023043"/>
    </source>
</evidence>
<gene>
    <name evidence="3" type="ORF">KU39_1558</name>
</gene>
<dbReference type="GO" id="GO:0004842">
    <property type="term" value="F:ubiquitin-protein transferase activity"/>
    <property type="evidence" value="ECO:0007669"/>
    <property type="project" value="TreeGrafter"/>
</dbReference>
<evidence type="ECO:0000313" key="3">
    <source>
        <dbReference type="EMBL" id="ALB22740.1"/>
    </source>
</evidence>
<accession>A0A1L6TBX8</accession>
<sequence>MSVPRRQLQEELQTAGQGGSENLVSKVISKYRANDKNHALRRAAANGDREDVIALLDYGADINSFGPKSKKTALHFASAGKHEDVIKLLLKRGANPLQFDSKGEAAVTAAYHCGNSKRTEAAYCRSIVKMMKDNGGQIAFSPTERWYKQMQIKYPQSAFIDGSDSHLVKLFLPGMMGEILTPEELKGLLEKYPQLLKQRFVQGKSLLNMVVCQRAGLQEKLIIARDFGASPNVSDIVELAFGFGNTPLHTLVVDEGLDEVRLFIALFAEQTDPAITDIEGKTTLLLAVKMRDIAIASCLLEKGFADRAVNIPDENGNTPLHYAYALGSKELVGLLCEHGALDKPNNAGLLPRDMLFTFGEKEVRETLLSVSINPEREFGTRRSRNILAATHDRSFLNVCMKGKQSLRHEQGAIKPVRAGSDLFFAASANRSSAEKPVLNPSP</sequence>